<organism evidence="1 2">
    <name type="scientific">Caldicellulosiruptor morganii</name>
    <dbReference type="NCBI Taxonomy" id="1387555"/>
    <lineage>
        <taxon>Bacteria</taxon>
        <taxon>Bacillati</taxon>
        <taxon>Bacillota</taxon>
        <taxon>Bacillota incertae sedis</taxon>
        <taxon>Caldicellulosiruptorales</taxon>
        <taxon>Caldicellulosiruptoraceae</taxon>
        <taxon>Caldicellulosiruptor</taxon>
    </lineage>
</organism>
<evidence type="ECO:0000313" key="2">
    <source>
        <dbReference type="Proteomes" id="UP001164909"/>
    </source>
</evidence>
<protein>
    <submittedName>
        <fullName evidence="1">Pilus assembly protein PilM</fullName>
    </submittedName>
</protein>
<dbReference type="InterPro" id="IPR005883">
    <property type="entry name" value="PilM"/>
</dbReference>
<reference evidence="1" key="1">
    <citation type="submission" date="2022-12" db="EMBL/GenBank/DDBJ databases">
        <authorList>
            <person name="Bing R.G."/>
            <person name="Willard D.J."/>
            <person name="Manesh M.J.H."/>
            <person name="Laemthong T."/>
            <person name="Crosby J.R."/>
            <person name="Kelly R.M."/>
        </authorList>
    </citation>
    <scope>NUCLEOTIDE SEQUENCE</scope>
    <source>
        <strain evidence="1">DSM 8990</strain>
    </source>
</reference>
<dbReference type="Pfam" id="PF11104">
    <property type="entry name" value="PilM_2"/>
    <property type="match status" value="1"/>
</dbReference>
<evidence type="ECO:0000313" key="1">
    <source>
        <dbReference type="EMBL" id="WAM33196.1"/>
    </source>
</evidence>
<dbReference type="InterPro" id="IPR050696">
    <property type="entry name" value="FtsA/MreB"/>
</dbReference>
<dbReference type="Gene3D" id="3.30.1490.300">
    <property type="match status" value="1"/>
</dbReference>
<dbReference type="PANTHER" id="PTHR32432">
    <property type="entry name" value="CELL DIVISION PROTEIN FTSA-RELATED"/>
    <property type="match status" value="1"/>
</dbReference>
<dbReference type="PANTHER" id="PTHR32432:SF3">
    <property type="entry name" value="ETHANOLAMINE UTILIZATION PROTEIN EUTJ"/>
    <property type="match status" value="1"/>
</dbReference>
<proteinExistence type="predicted"/>
<dbReference type="EMBL" id="CP113865">
    <property type="protein sequence ID" value="WAM33196.1"/>
    <property type="molecule type" value="Genomic_DNA"/>
</dbReference>
<keyword evidence="2" id="KW-1185">Reference proteome</keyword>
<gene>
    <name evidence="1" type="primary">pilM</name>
    <name evidence="1" type="ORF">OTK00_001675</name>
</gene>
<sequence length="317" mass="36245">MSDKVVVEVGKNYVRVVVGSIKGDYIYPVKWHEKNFNDPVIKEDTKVDDVFLQIQLREIFKGKEFPKNNVRVVLCGISNILIREIEVPIVKENQMYSLIRNEAKQYFPINLNNYVLDYKQLKVVSEGNTKKQKVLMVGVQRQIIEGLINAFRNAGIKIGKIDIEPNSVVNLLKLEKNIRGDDQTAPFLVANISRNGVSISVASEGKLLITKLFPIIQLEEMFSEKEGNEYEFSVIEDTIAESILKFYDFLRTREESIREVNKLYLTGEVCQHIDVSYIIQKRLNIEVELLGELKCVKSSKIQRGEILTYIAGISGIV</sequence>
<dbReference type="Proteomes" id="UP001164909">
    <property type="component" value="Chromosome"/>
</dbReference>
<dbReference type="RefSeq" id="WP_045169846.1">
    <property type="nucleotide sequence ID" value="NZ_CP113865.1"/>
</dbReference>
<dbReference type="InterPro" id="IPR043129">
    <property type="entry name" value="ATPase_NBD"/>
</dbReference>
<name>A0ABY7BQA8_9FIRM</name>
<accession>A0ABY7BQA8</accession>
<dbReference type="SUPFAM" id="SSF53067">
    <property type="entry name" value="Actin-like ATPase domain"/>
    <property type="match status" value="1"/>
</dbReference>
<dbReference type="Gene3D" id="3.30.420.40">
    <property type="match status" value="2"/>
</dbReference>